<accession>A0ABQ8RES2</accession>
<name>A0ABQ8RES2_FUSEQ</name>
<gene>
    <name evidence="2" type="ORF">NW768_005238</name>
</gene>
<evidence type="ECO:0000313" key="2">
    <source>
        <dbReference type="EMBL" id="KAJ4133650.1"/>
    </source>
</evidence>
<organism evidence="2 3">
    <name type="scientific">Fusarium equiseti</name>
    <name type="common">Fusarium scirpi</name>
    <dbReference type="NCBI Taxonomy" id="61235"/>
    <lineage>
        <taxon>Eukaryota</taxon>
        <taxon>Fungi</taxon>
        <taxon>Dikarya</taxon>
        <taxon>Ascomycota</taxon>
        <taxon>Pezizomycotina</taxon>
        <taxon>Sordariomycetes</taxon>
        <taxon>Hypocreomycetidae</taxon>
        <taxon>Hypocreales</taxon>
        <taxon>Nectriaceae</taxon>
        <taxon>Fusarium</taxon>
        <taxon>Fusarium incarnatum-equiseti species complex</taxon>
    </lineage>
</organism>
<sequence>MPDTKLPGFGLPLNYMMVKTPFPVVLGEYEEPKDWKAKTLTIRETCMLKVIEDLTNKPEWWLKVNDPEIAAKWKKEATELP</sequence>
<comment type="caution">
    <text evidence="2">The sequence shown here is derived from an EMBL/GenBank/DDBJ whole genome shotgun (WGS) entry which is preliminary data.</text>
</comment>
<proteinExistence type="predicted"/>
<reference evidence="2" key="1">
    <citation type="submission" date="2022-09" db="EMBL/GenBank/DDBJ databases">
        <title>Fusarium specimens isolated from Avocado Roots.</title>
        <authorList>
            <person name="Stajich J."/>
            <person name="Roper C."/>
            <person name="Heimlech-Rivalta G."/>
        </authorList>
    </citation>
    <scope>NUCLEOTIDE SEQUENCE</scope>
    <source>
        <strain evidence="2">CF00095</strain>
    </source>
</reference>
<protein>
    <recommendedName>
        <fullName evidence="1">DUF4246 domain-containing protein</fullName>
    </recommendedName>
</protein>
<dbReference type="Proteomes" id="UP001152024">
    <property type="component" value="Unassembled WGS sequence"/>
</dbReference>
<evidence type="ECO:0000313" key="3">
    <source>
        <dbReference type="Proteomes" id="UP001152024"/>
    </source>
</evidence>
<dbReference type="InterPro" id="IPR049207">
    <property type="entry name" value="DUF4246_N"/>
</dbReference>
<feature type="domain" description="DUF4246" evidence="1">
    <location>
        <begin position="6"/>
        <end position="76"/>
    </location>
</feature>
<evidence type="ECO:0000259" key="1">
    <source>
        <dbReference type="Pfam" id="PF21666"/>
    </source>
</evidence>
<dbReference type="Pfam" id="PF21666">
    <property type="entry name" value="DUF4246_N"/>
    <property type="match status" value="1"/>
</dbReference>
<dbReference type="EMBL" id="JAOQBH010000007">
    <property type="protein sequence ID" value="KAJ4133650.1"/>
    <property type="molecule type" value="Genomic_DNA"/>
</dbReference>
<keyword evidence="3" id="KW-1185">Reference proteome</keyword>